<dbReference type="RefSeq" id="XP_067081243.1">
    <property type="nucleotide sequence ID" value="XM_067225142.1"/>
</dbReference>
<name>A0A1G4IDL8_TRYEQ</name>
<dbReference type="Pfam" id="PF13206">
    <property type="entry name" value="VSG_B"/>
    <property type="match status" value="1"/>
</dbReference>
<feature type="coiled-coil region" evidence="9">
    <location>
        <begin position="22"/>
        <end position="52"/>
    </location>
</feature>
<keyword evidence="3" id="KW-1003">Cell membrane</keyword>
<evidence type="ECO:0000256" key="8">
    <source>
        <dbReference type="ARBA" id="ARBA00023288"/>
    </source>
</evidence>
<dbReference type="Proteomes" id="UP000195570">
    <property type="component" value="Unassembled WGS sequence"/>
</dbReference>
<reference evidence="11" key="1">
    <citation type="submission" date="2016-09" db="EMBL/GenBank/DDBJ databases">
        <authorList>
            <person name="Hebert L."/>
            <person name="Moumen B."/>
        </authorList>
    </citation>
    <scope>NUCLEOTIDE SEQUENCE [LARGE SCALE GENOMIC DNA]</scope>
    <source>
        <strain evidence="11">OVI</strain>
    </source>
</reference>
<proteinExistence type="predicted"/>
<evidence type="ECO:0000256" key="9">
    <source>
        <dbReference type="SAM" id="Coils"/>
    </source>
</evidence>
<dbReference type="EMBL" id="CZPT02001444">
    <property type="protein sequence ID" value="SCU70432.1"/>
    <property type="molecule type" value="Genomic_DNA"/>
</dbReference>
<keyword evidence="8" id="KW-0449">Lipoprotein</keyword>
<accession>A0A1G4IDL8</accession>
<keyword evidence="12" id="KW-1185">Reference proteome</keyword>
<comment type="caution">
    <text evidence="11">The sequence shown here is derived from an EMBL/GenBank/DDBJ whole genome shotgun (WGS) entry which is preliminary data.</text>
</comment>
<sequence>MCVNYKHYLKGGTLTIPWLLNIDKAIMALNAAKQQKTKAEATSRELESLAVNAWTLFDDVLYEKTDETAVAAGTKAVPTEAAEAKEKECNTKGKDKQD</sequence>
<keyword evidence="6" id="KW-0472">Membrane</keyword>
<organism evidence="11 12">
    <name type="scientific">Trypanosoma equiperdum</name>
    <dbReference type="NCBI Taxonomy" id="5694"/>
    <lineage>
        <taxon>Eukaryota</taxon>
        <taxon>Discoba</taxon>
        <taxon>Euglenozoa</taxon>
        <taxon>Kinetoplastea</taxon>
        <taxon>Metakinetoplastina</taxon>
        <taxon>Trypanosomatida</taxon>
        <taxon>Trypanosomatidae</taxon>
        <taxon>Trypanosoma</taxon>
    </lineage>
</organism>
<dbReference type="AlphaFoldDB" id="A0A1G4IDL8"/>
<dbReference type="VEuPathDB" id="TriTrypDB:TEOVI_000200500"/>
<evidence type="ECO:0000256" key="2">
    <source>
        <dbReference type="ARBA" id="ARBA00004609"/>
    </source>
</evidence>
<evidence type="ECO:0000256" key="6">
    <source>
        <dbReference type="ARBA" id="ARBA00023136"/>
    </source>
</evidence>
<comment type="function">
    <text evidence="1">VSG forms a coat on the surface of the parasite. The trypanosome evades the immune response of the host by expressing a series of antigenically distinct VSGs from an estimated 1000 VSG genes.</text>
</comment>
<evidence type="ECO:0000256" key="1">
    <source>
        <dbReference type="ARBA" id="ARBA00002523"/>
    </source>
</evidence>
<evidence type="ECO:0000259" key="10">
    <source>
        <dbReference type="Pfam" id="PF13206"/>
    </source>
</evidence>
<dbReference type="GO" id="GO:0005886">
    <property type="term" value="C:plasma membrane"/>
    <property type="evidence" value="ECO:0007669"/>
    <property type="project" value="UniProtKB-SubCell"/>
</dbReference>
<gene>
    <name evidence="11" type="ORF">TEOVI_000200500</name>
</gene>
<evidence type="ECO:0000256" key="3">
    <source>
        <dbReference type="ARBA" id="ARBA00022475"/>
    </source>
</evidence>
<keyword evidence="7" id="KW-0325">Glycoprotein</keyword>
<keyword evidence="5" id="KW-0732">Signal</keyword>
<dbReference type="GO" id="GO:0098552">
    <property type="term" value="C:side of membrane"/>
    <property type="evidence" value="ECO:0007669"/>
    <property type="project" value="UniProtKB-KW"/>
</dbReference>
<evidence type="ECO:0000256" key="7">
    <source>
        <dbReference type="ARBA" id="ARBA00023180"/>
    </source>
</evidence>
<keyword evidence="9" id="KW-0175">Coiled coil</keyword>
<evidence type="ECO:0000256" key="4">
    <source>
        <dbReference type="ARBA" id="ARBA00022622"/>
    </source>
</evidence>
<evidence type="ECO:0000256" key="5">
    <source>
        <dbReference type="ARBA" id="ARBA00022729"/>
    </source>
</evidence>
<keyword evidence="4" id="KW-0336">GPI-anchor</keyword>
<evidence type="ECO:0000313" key="11">
    <source>
        <dbReference type="EMBL" id="SCU70432.1"/>
    </source>
</evidence>
<dbReference type="InterPro" id="IPR025932">
    <property type="entry name" value="Trypano_VSG_B_N_dom"/>
</dbReference>
<evidence type="ECO:0000313" key="12">
    <source>
        <dbReference type="Proteomes" id="UP000195570"/>
    </source>
</evidence>
<comment type="subcellular location">
    <subcellularLocation>
        <location evidence="2">Cell membrane</location>
        <topology evidence="2">Lipid-anchor</topology>
        <topology evidence="2">GPI-anchor</topology>
    </subcellularLocation>
</comment>
<protein>
    <submittedName>
        <fullName evidence="11">Trypanosomal VSG domain containing protein, putative</fullName>
    </submittedName>
</protein>
<dbReference type="GeneID" id="92375945"/>
<feature type="domain" description="Trypanosome variant surface glycoprotein B-type N-terminal" evidence="10">
    <location>
        <begin position="1"/>
        <end position="47"/>
    </location>
</feature>